<evidence type="ECO:0000256" key="5">
    <source>
        <dbReference type="ARBA" id="ARBA00039638"/>
    </source>
</evidence>
<dbReference type="GO" id="GO:0006631">
    <property type="term" value="P:fatty acid metabolic process"/>
    <property type="evidence" value="ECO:0007669"/>
    <property type="project" value="TreeGrafter"/>
</dbReference>
<dbReference type="InterPro" id="IPR036397">
    <property type="entry name" value="RNaseH_sf"/>
</dbReference>
<feature type="domain" description="AMP-dependent synthetase/ligase" evidence="8">
    <location>
        <begin position="180"/>
        <end position="362"/>
    </location>
</feature>
<protein>
    <recommendedName>
        <fullName evidence="5">Medium-chain acyl-CoA ligase ACSF2, mitochondrial</fullName>
        <ecNumber evidence="4">6.2.1.2</ecNumber>
    </recommendedName>
</protein>
<dbReference type="PANTHER" id="PTHR43201">
    <property type="entry name" value="ACYL-COA SYNTHETASE"/>
    <property type="match status" value="1"/>
</dbReference>
<dbReference type="PROSITE" id="PS00455">
    <property type="entry name" value="AMP_BINDING"/>
    <property type="match status" value="1"/>
</dbReference>
<dbReference type="SUPFAM" id="SSF56801">
    <property type="entry name" value="Acetyl-CoA synthetase-like"/>
    <property type="match status" value="1"/>
</dbReference>
<dbReference type="Gene3D" id="3.30.420.10">
    <property type="entry name" value="Ribonuclease H-like superfamily/Ribonuclease H"/>
    <property type="match status" value="1"/>
</dbReference>
<accession>A0A4Y2SQW3</accession>
<evidence type="ECO:0000313" key="10">
    <source>
        <dbReference type="Proteomes" id="UP000499080"/>
    </source>
</evidence>
<comment type="caution">
    <text evidence="9">The sequence shown here is derived from an EMBL/GenBank/DDBJ whole genome shotgun (WGS) entry which is preliminary data.</text>
</comment>
<evidence type="ECO:0000256" key="4">
    <source>
        <dbReference type="ARBA" id="ARBA00039009"/>
    </source>
</evidence>
<evidence type="ECO:0000256" key="6">
    <source>
        <dbReference type="ARBA" id="ARBA00047319"/>
    </source>
</evidence>
<comment type="similarity">
    <text evidence="1">Belongs to the ATP-dependent AMP-binding enzyme family.</text>
</comment>
<comment type="catalytic activity">
    <reaction evidence="7">
        <text>a medium-chain fatty acid + ATP + CoA = a medium-chain fatty acyl-CoA + AMP + diphosphate</text>
        <dbReference type="Rhea" id="RHEA:48340"/>
        <dbReference type="ChEBI" id="CHEBI:30616"/>
        <dbReference type="ChEBI" id="CHEBI:33019"/>
        <dbReference type="ChEBI" id="CHEBI:57287"/>
        <dbReference type="ChEBI" id="CHEBI:59558"/>
        <dbReference type="ChEBI" id="CHEBI:90546"/>
        <dbReference type="ChEBI" id="CHEBI:456215"/>
        <dbReference type="EC" id="6.2.1.2"/>
    </reaction>
</comment>
<dbReference type="EMBL" id="BGPR01023008">
    <property type="protein sequence ID" value="GBN89856.1"/>
    <property type="molecule type" value="Genomic_DNA"/>
</dbReference>
<keyword evidence="2" id="KW-0436">Ligase</keyword>
<evidence type="ECO:0000259" key="8">
    <source>
        <dbReference type="Pfam" id="PF00501"/>
    </source>
</evidence>
<dbReference type="InterPro" id="IPR020845">
    <property type="entry name" value="AMP-binding_CS"/>
</dbReference>
<evidence type="ECO:0000256" key="1">
    <source>
        <dbReference type="ARBA" id="ARBA00006432"/>
    </source>
</evidence>
<sequence>METTSLIHRPCWSTGDCSISWSLCDGMGRVQSARYGTPDTSRDDSDRTEMNIIEDIQDALLHAVENRSPPPRTPMDLWTVLKDEWCELPPRYLQTLVESMPHRVAALLCVGCNALVTWDTFKTQNFYDILCGLIPELPKSPPNDLKNSNFPDLKTIMMISKDRKTGILNFNDVMQSGNKESDRTLSEIEKCIQFDDPVNIQYTSGTTGLPKGVVLSHHNIVNNCAVIGRRFGYHLQKPIICCQVPLFHCFGCVFGSLASVLFHGTSVLPSLGFNVVESLKSVEKNRCTVIYGTPTMHVDGIHNFKSQKYDISSLKQAIVGGSPATESLIEELKEVFGLSCINIAYGSTENSPGVAVTGIDDDFEKAVKGILKPAEYIEVHFLFI</sequence>
<dbReference type="EC" id="6.2.1.2" evidence="4"/>
<evidence type="ECO:0000256" key="2">
    <source>
        <dbReference type="ARBA" id="ARBA00022598"/>
    </source>
</evidence>
<dbReference type="PANTHER" id="PTHR43201:SF5">
    <property type="entry name" value="MEDIUM-CHAIN ACYL-COA LIGASE ACSF2, MITOCHONDRIAL"/>
    <property type="match status" value="1"/>
</dbReference>
<dbReference type="Gene3D" id="3.40.50.980">
    <property type="match status" value="2"/>
</dbReference>
<comment type="catalytic activity">
    <reaction evidence="6">
        <text>octanoate + ATP + CoA = octanoyl-CoA + AMP + diphosphate</text>
        <dbReference type="Rhea" id="RHEA:33631"/>
        <dbReference type="ChEBI" id="CHEBI:25646"/>
        <dbReference type="ChEBI" id="CHEBI:30616"/>
        <dbReference type="ChEBI" id="CHEBI:33019"/>
        <dbReference type="ChEBI" id="CHEBI:57287"/>
        <dbReference type="ChEBI" id="CHEBI:57386"/>
        <dbReference type="ChEBI" id="CHEBI:456215"/>
    </reaction>
</comment>
<name>A0A4Y2SQW3_ARAVE</name>
<reference evidence="9 10" key="1">
    <citation type="journal article" date="2019" name="Sci. Rep.">
        <title>Orb-weaving spider Araneus ventricosus genome elucidates the spidroin gene catalogue.</title>
        <authorList>
            <person name="Kono N."/>
            <person name="Nakamura H."/>
            <person name="Ohtoshi R."/>
            <person name="Moran D.A.P."/>
            <person name="Shinohara A."/>
            <person name="Yoshida Y."/>
            <person name="Fujiwara M."/>
            <person name="Mori M."/>
            <person name="Tomita M."/>
            <person name="Arakawa K."/>
        </authorList>
    </citation>
    <scope>NUCLEOTIDE SEQUENCE [LARGE SCALE GENOMIC DNA]</scope>
</reference>
<organism evidence="9 10">
    <name type="scientific">Araneus ventricosus</name>
    <name type="common">Orbweaver spider</name>
    <name type="synonym">Epeira ventricosa</name>
    <dbReference type="NCBI Taxonomy" id="182803"/>
    <lineage>
        <taxon>Eukaryota</taxon>
        <taxon>Metazoa</taxon>
        <taxon>Ecdysozoa</taxon>
        <taxon>Arthropoda</taxon>
        <taxon>Chelicerata</taxon>
        <taxon>Arachnida</taxon>
        <taxon>Araneae</taxon>
        <taxon>Araneomorphae</taxon>
        <taxon>Entelegynae</taxon>
        <taxon>Araneoidea</taxon>
        <taxon>Araneidae</taxon>
        <taxon>Araneus</taxon>
    </lineage>
</organism>
<comment type="function">
    <text evidence="3">Acyl-CoA synthases catalyze the initial reaction in fatty acid metabolism, by forming a thioester with CoA. Has some preference toward medium-chain substrates. Plays a role in adipocyte differentiation.</text>
</comment>
<evidence type="ECO:0000256" key="7">
    <source>
        <dbReference type="ARBA" id="ARBA00048277"/>
    </source>
</evidence>
<evidence type="ECO:0000256" key="3">
    <source>
        <dbReference type="ARBA" id="ARBA00037247"/>
    </source>
</evidence>
<dbReference type="GO" id="GO:0003676">
    <property type="term" value="F:nucleic acid binding"/>
    <property type="evidence" value="ECO:0007669"/>
    <property type="project" value="InterPro"/>
</dbReference>
<proteinExistence type="inferred from homology"/>
<evidence type="ECO:0000313" key="9">
    <source>
        <dbReference type="EMBL" id="GBN89856.1"/>
    </source>
</evidence>
<dbReference type="AlphaFoldDB" id="A0A4Y2SQW3"/>
<dbReference type="GO" id="GO:0031956">
    <property type="term" value="F:medium-chain fatty acid-CoA ligase activity"/>
    <property type="evidence" value="ECO:0007669"/>
    <property type="project" value="UniProtKB-EC"/>
</dbReference>
<dbReference type="OrthoDB" id="10253115at2759"/>
<keyword evidence="10" id="KW-1185">Reference proteome</keyword>
<dbReference type="InterPro" id="IPR000873">
    <property type="entry name" value="AMP-dep_synth/lig_dom"/>
</dbReference>
<dbReference type="Proteomes" id="UP000499080">
    <property type="component" value="Unassembled WGS sequence"/>
</dbReference>
<gene>
    <name evidence="9" type="primary">acsf2_2</name>
    <name evidence="9" type="ORF">AVEN_106739_1</name>
</gene>
<dbReference type="Pfam" id="PF00501">
    <property type="entry name" value="AMP-binding"/>
    <property type="match status" value="1"/>
</dbReference>